<reference evidence="6 7" key="1">
    <citation type="submission" date="2020-04" db="EMBL/GenBank/DDBJ databases">
        <authorList>
            <person name="Alioto T."/>
            <person name="Alioto T."/>
            <person name="Gomez Garrido J."/>
        </authorList>
    </citation>
    <scope>NUCLEOTIDE SEQUENCE [LARGE SCALE GENOMIC DNA]</scope>
</reference>
<dbReference type="Pfam" id="PF00685">
    <property type="entry name" value="Sulfotransfer_1"/>
    <property type="match status" value="1"/>
</dbReference>
<name>A0A8S1BYS4_9INSE</name>
<dbReference type="AlphaFoldDB" id="A0A8S1BYS4"/>
<evidence type="ECO:0000259" key="5">
    <source>
        <dbReference type="Pfam" id="PF00685"/>
    </source>
</evidence>
<dbReference type="InterPro" id="IPR037359">
    <property type="entry name" value="NST/OST"/>
</dbReference>
<keyword evidence="3" id="KW-1015">Disulfide bond</keyword>
<dbReference type="GO" id="GO:0008467">
    <property type="term" value="F:[heparan sulfate]-glucosamine 3-sulfotransferase activity"/>
    <property type="evidence" value="ECO:0007669"/>
    <property type="project" value="TreeGrafter"/>
</dbReference>
<keyword evidence="2" id="KW-0325">Glycoprotein</keyword>
<evidence type="ECO:0000313" key="7">
    <source>
        <dbReference type="Proteomes" id="UP000494165"/>
    </source>
</evidence>
<evidence type="ECO:0000256" key="2">
    <source>
        <dbReference type="ARBA" id="ARBA00023180"/>
    </source>
</evidence>
<gene>
    <name evidence="6" type="ORF">CLODIP_2_CD01766</name>
</gene>
<organism evidence="6 7">
    <name type="scientific">Cloeon dipterum</name>
    <dbReference type="NCBI Taxonomy" id="197152"/>
    <lineage>
        <taxon>Eukaryota</taxon>
        <taxon>Metazoa</taxon>
        <taxon>Ecdysozoa</taxon>
        <taxon>Arthropoda</taxon>
        <taxon>Hexapoda</taxon>
        <taxon>Insecta</taxon>
        <taxon>Pterygota</taxon>
        <taxon>Palaeoptera</taxon>
        <taxon>Ephemeroptera</taxon>
        <taxon>Pisciforma</taxon>
        <taxon>Baetidae</taxon>
        <taxon>Cloeon</taxon>
    </lineage>
</organism>
<dbReference type="PANTHER" id="PTHR10605:SF72">
    <property type="entry name" value="HEPARAN SULFATE 3-O SULFOTRANSFERASE-B, ISOFORM A"/>
    <property type="match status" value="1"/>
</dbReference>
<feature type="disulfide bond" evidence="3">
    <location>
        <begin position="281"/>
        <end position="290"/>
    </location>
</feature>
<keyword evidence="4" id="KW-0812">Transmembrane</keyword>
<keyword evidence="4" id="KW-0472">Membrane</keyword>
<dbReference type="Gene3D" id="3.40.50.300">
    <property type="entry name" value="P-loop containing nucleotide triphosphate hydrolases"/>
    <property type="match status" value="1"/>
</dbReference>
<evidence type="ECO:0000256" key="1">
    <source>
        <dbReference type="ARBA" id="ARBA00022679"/>
    </source>
</evidence>
<dbReference type="SUPFAM" id="SSF52540">
    <property type="entry name" value="P-loop containing nucleoside triphosphate hydrolases"/>
    <property type="match status" value="1"/>
</dbReference>
<dbReference type="OrthoDB" id="411451at2759"/>
<sequence>MFRFPRNFHRITLSQFYTYLIFGAILLALYAVIPNRSRTFASGGQERTHLRPSAERHGSFVAGNDTLWMSKISDAFRRLPDALIVGVKEGGTRELIALLKMHSEIVSPSEKLNFFDDDENYSRGIDWYRSQMPLVRMDQVAVEEAPLYFSSEKAVKRIYSVMPKAKIILVVQDPIKRLILDYENQKLVRAMLALEEAITYQTKDGLILVKSDEPIVRLSQYDDDFLKFTRYFSADRILILSGDRLMHKPWLEMERVQTFLGVGLEIRQEHFVYDKDSRDVCLRSPLTGPCIREQSVKTSIRQDIRGLLKEYFSVRVRRFQLLSGVDFFDEWLRFELGSETEI</sequence>
<evidence type="ECO:0000256" key="3">
    <source>
        <dbReference type="PIRSR" id="PIRSR637359-3"/>
    </source>
</evidence>
<dbReference type="EMBL" id="CADEPI010000007">
    <property type="protein sequence ID" value="CAB3361920.1"/>
    <property type="molecule type" value="Genomic_DNA"/>
</dbReference>
<evidence type="ECO:0000256" key="4">
    <source>
        <dbReference type="SAM" id="Phobius"/>
    </source>
</evidence>
<feature type="domain" description="Sulfotransferase" evidence="5">
    <location>
        <begin position="80"/>
        <end position="317"/>
    </location>
</feature>
<accession>A0A8S1BYS4</accession>
<comment type="caution">
    <text evidence="6">The sequence shown here is derived from an EMBL/GenBank/DDBJ whole genome shotgun (WGS) entry which is preliminary data.</text>
</comment>
<proteinExistence type="predicted"/>
<evidence type="ECO:0000313" key="6">
    <source>
        <dbReference type="EMBL" id="CAB3361920.1"/>
    </source>
</evidence>
<protein>
    <recommendedName>
        <fullName evidence="5">Sulfotransferase domain-containing protein</fullName>
    </recommendedName>
</protein>
<dbReference type="InterPro" id="IPR000863">
    <property type="entry name" value="Sulfotransferase_dom"/>
</dbReference>
<dbReference type="InterPro" id="IPR027417">
    <property type="entry name" value="P-loop_NTPase"/>
</dbReference>
<keyword evidence="7" id="KW-1185">Reference proteome</keyword>
<feature type="transmembrane region" description="Helical" evidence="4">
    <location>
        <begin position="12"/>
        <end position="33"/>
    </location>
</feature>
<keyword evidence="1" id="KW-0808">Transferase</keyword>
<keyword evidence="4" id="KW-1133">Transmembrane helix</keyword>
<dbReference type="Proteomes" id="UP000494165">
    <property type="component" value="Unassembled WGS sequence"/>
</dbReference>
<dbReference type="PANTHER" id="PTHR10605">
    <property type="entry name" value="HEPARAN SULFATE SULFOTRANSFERASE"/>
    <property type="match status" value="1"/>
</dbReference>